<keyword evidence="2" id="KW-1185">Reference proteome</keyword>
<dbReference type="Proteomes" id="UP001151760">
    <property type="component" value="Unassembled WGS sequence"/>
</dbReference>
<accession>A0ABQ5C6N8</accession>
<organism evidence="1 2">
    <name type="scientific">Tanacetum coccineum</name>
    <dbReference type="NCBI Taxonomy" id="301880"/>
    <lineage>
        <taxon>Eukaryota</taxon>
        <taxon>Viridiplantae</taxon>
        <taxon>Streptophyta</taxon>
        <taxon>Embryophyta</taxon>
        <taxon>Tracheophyta</taxon>
        <taxon>Spermatophyta</taxon>
        <taxon>Magnoliopsida</taxon>
        <taxon>eudicotyledons</taxon>
        <taxon>Gunneridae</taxon>
        <taxon>Pentapetalae</taxon>
        <taxon>asterids</taxon>
        <taxon>campanulids</taxon>
        <taxon>Asterales</taxon>
        <taxon>Asteraceae</taxon>
        <taxon>Asteroideae</taxon>
        <taxon>Anthemideae</taxon>
        <taxon>Anthemidinae</taxon>
        <taxon>Tanacetum</taxon>
    </lineage>
</organism>
<sequence length="161" mass="18595">MSIYEHQQSLSMALRSIRCSLSSLNQYMALYNTKNKQRKEKRVISTSRHGYVTPSLSKEDVKYLRLFEEEIEERLKHHDQMRRSRRIEESLRMQESDKRKRHQCFWSLGGGARGDARGDDRSEVRGQGEEVGILRWGVGVGDGRGCLRGSVNADSTTWECG</sequence>
<comment type="caution">
    <text evidence="1">The sequence shown here is derived from an EMBL/GenBank/DDBJ whole genome shotgun (WGS) entry which is preliminary data.</text>
</comment>
<evidence type="ECO:0000313" key="2">
    <source>
        <dbReference type="Proteomes" id="UP001151760"/>
    </source>
</evidence>
<dbReference type="EMBL" id="BQNB010013956">
    <property type="protein sequence ID" value="GJT22283.1"/>
    <property type="molecule type" value="Genomic_DNA"/>
</dbReference>
<reference evidence="1" key="2">
    <citation type="submission" date="2022-01" db="EMBL/GenBank/DDBJ databases">
        <authorList>
            <person name="Yamashiro T."/>
            <person name="Shiraishi A."/>
            <person name="Satake H."/>
            <person name="Nakayama K."/>
        </authorList>
    </citation>
    <scope>NUCLEOTIDE SEQUENCE</scope>
</reference>
<reference evidence="1" key="1">
    <citation type="journal article" date="2022" name="Int. J. Mol. Sci.">
        <title>Draft Genome of Tanacetum Coccineum: Genomic Comparison of Closely Related Tanacetum-Family Plants.</title>
        <authorList>
            <person name="Yamashiro T."/>
            <person name="Shiraishi A."/>
            <person name="Nakayama K."/>
            <person name="Satake H."/>
        </authorList>
    </citation>
    <scope>NUCLEOTIDE SEQUENCE</scope>
</reference>
<protein>
    <submittedName>
        <fullName evidence="1">Uncharacterized protein</fullName>
    </submittedName>
</protein>
<evidence type="ECO:0000313" key="1">
    <source>
        <dbReference type="EMBL" id="GJT22283.1"/>
    </source>
</evidence>
<proteinExistence type="predicted"/>
<gene>
    <name evidence="1" type="ORF">Tco_0892220</name>
</gene>
<name>A0ABQ5C6N8_9ASTR</name>